<name>A0A6P8U222_GYMAC</name>
<dbReference type="OrthoDB" id="10036512at2759"/>
<dbReference type="PANTHER" id="PTHR33053">
    <property type="entry name" value="PROTEIN, PUTATIVE-RELATED"/>
    <property type="match status" value="1"/>
</dbReference>
<accession>A0A6P8U222</accession>
<keyword evidence="3" id="KW-1185">Reference proteome</keyword>
<dbReference type="AlphaFoldDB" id="A0A6P8U222"/>
<evidence type="ECO:0000256" key="1">
    <source>
        <dbReference type="SAM" id="MobiDB-lite"/>
    </source>
</evidence>
<reference evidence="4" key="1">
    <citation type="submission" date="2025-08" db="UniProtKB">
        <authorList>
            <consortium name="RefSeq"/>
        </authorList>
    </citation>
    <scope>IDENTIFICATION</scope>
</reference>
<keyword evidence="2" id="KW-1133">Transmembrane helix</keyword>
<evidence type="ECO:0000313" key="4">
    <source>
        <dbReference type="RefSeq" id="XP_034070789.1"/>
    </source>
</evidence>
<dbReference type="GeneID" id="117545193"/>
<keyword evidence="2" id="KW-0812">Transmembrane</keyword>
<feature type="transmembrane region" description="Helical" evidence="2">
    <location>
        <begin position="125"/>
        <end position="147"/>
    </location>
</feature>
<feature type="region of interest" description="Disordered" evidence="1">
    <location>
        <begin position="65"/>
        <end position="113"/>
    </location>
</feature>
<keyword evidence="2" id="KW-0472">Membrane</keyword>
<dbReference type="InParanoid" id="A0A6P8U222"/>
<evidence type="ECO:0000256" key="2">
    <source>
        <dbReference type="SAM" id="Phobius"/>
    </source>
</evidence>
<gene>
    <name evidence="4" type="primary">LOC117545193</name>
</gene>
<dbReference type="KEGG" id="gacu:117545193"/>
<sequence length="690" mass="78478">MASYWSKRRRVIRTVRDMEKDILKEYEETLSNNKSHLDPCVNREPPFRISHVSQLDTPLASHVHMENDHTDGSLAGDDDVESDHVQMGNDHTDGSVAGNVESDSDSDSHDEHQLSQDLLMRSLRYWATSYSINLVALSALLSILKLFHPMLPKDGRTLLRTQHDVATTQMQGGEYYHFGLVQGILSRLKCLSLPVSLRTLTLQFNIDGLPLFKSSRLQFWPILAILKCDYTKSPFIVGIFCALSKPKCVVEYLQQFISDLKNVLANGVVHNGNRLKVLVSSFVCDAPARAYVKNIKSHNGYSGCDKCDQHGVWRKKMTYPETNVRLRTDSSYCDMIDEEHHLKQTLSPLTGTVKMVSSFPIDYMHLCCLGVMRKLLNMWLKGNLATRLPSQTVNSISSKLLGLHSHTPCEFNRKPRGLNELDRWKATELRSFILYWGPVVLKDCLPSEIYDNFMLFSVAMYLFLSPGISGQKVELAHRLMISFVEHFGQLYGRDQIVFSVHQLIHLADEYKQFGPLDNVSGFPFENYLGQIKHLLRKPHQPLQQVVKRLSEQPRCEVPLPTDEPVLQKIHTDGPLPQHFGVAVQYTKVSSSRFTLSTKQGDNCIEVGHSIAVVQNIVQEEDEVYVIYKRFRHQESYYTYPCESSCIGTYKVRELCDNIGVGKLGCIKRKCVLYPESEGNGLIAIPIAHMQ</sequence>
<evidence type="ECO:0000313" key="3">
    <source>
        <dbReference type="Proteomes" id="UP000515161"/>
    </source>
</evidence>
<dbReference type="Proteomes" id="UP000515161">
    <property type="component" value="Unplaced"/>
</dbReference>
<protein>
    <submittedName>
        <fullName evidence="4">Uncharacterized protein LOC117545193</fullName>
    </submittedName>
</protein>
<proteinExistence type="predicted"/>
<dbReference type="RefSeq" id="XP_034070789.1">
    <property type="nucleotide sequence ID" value="XM_034214898.1"/>
</dbReference>
<dbReference type="PANTHER" id="PTHR33053:SF24">
    <property type="entry name" value="TRANSPOSASE DOMAIN-CONTAINING PROTEIN"/>
    <property type="match status" value="1"/>
</dbReference>
<organism evidence="3 4">
    <name type="scientific">Gymnodraco acuticeps</name>
    <name type="common">Antarctic dragonfish</name>
    <dbReference type="NCBI Taxonomy" id="8218"/>
    <lineage>
        <taxon>Eukaryota</taxon>
        <taxon>Metazoa</taxon>
        <taxon>Chordata</taxon>
        <taxon>Craniata</taxon>
        <taxon>Vertebrata</taxon>
        <taxon>Euteleostomi</taxon>
        <taxon>Actinopterygii</taxon>
        <taxon>Neopterygii</taxon>
        <taxon>Teleostei</taxon>
        <taxon>Neoteleostei</taxon>
        <taxon>Acanthomorphata</taxon>
        <taxon>Eupercaria</taxon>
        <taxon>Perciformes</taxon>
        <taxon>Notothenioidei</taxon>
        <taxon>Bathydraconidae</taxon>
        <taxon>Gymnodraco</taxon>
    </lineage>
</organism>